<keyword evidence="4" id="KW-1185">Reference proteome</keyword>
<protein>
    <submittedName>
        <fullName evidence="3">Uncharacterized protein</fullName>
    </submittedName>
</protein>
<evidence type="ECO:0000259" key="2">
    <source>
        <dbReference type="Pfam" id="PF07510"/>
    </source>
</evidence>
<dbReference type="OrthoDB" id="9798761at2"/>
<dbReference type="Pfam" id="PF07510">
    <property type="entry name" value="GmrSD_C"/>
    <property type="match status" value="1"/>
</dbReference>
<dbReference type="InterPro" id="IPR004919">
    <property type="entry name" value="GmrSD_N"/>
</dbReference>
<dbReference type="KEGG" id="efr:EFREU_v1c02800"/>
<name>A0A2K8NRY3_9MOLU</name>
<evidence type="ECO:0000313" key="3">
    <source>
        <dbReference type="EMBL" id="ATZ16306.1"/>
    </source>
</evidence>
<accession>A0A2K8NRY3</accession>
<proteinExistence type="predicted"/>
<dbReference type="PANTHER" id="PTHR35149:SF1">
    <property type="entry name" value="DUF5655 DOMAIN-CONTAINING PROTEIN"/>
    <property type="match status" value="1"/>
</dbReference>
<dbReference type="EMBL" id="CP024962">
    <property type="protein sequence ID" value="ATZ16306.1"/>
    <property type="molecule type" value="Genomic_DNA"/>
</dbReference>
<feature type="domain" description="GmrSD restriction endonucleases C-terminal" evidence="2">
    <location>
        <begin position="770"/>
        <end position="909"/>
    </location>
</feature>
<evidence type="ECO:0000259" key="1">
    <source>
        <dbReference type="Pfam" id="PF03235"/>
    </source>
</evidence>
<dbReference type="AlphaFoldDB" id="A0A2K8NRY3"/>
<dbReference type="Proteomes" id="UP000232222">
    <property type="component" value="Chromosome"/>
</dbReference>
<reference evidence="3 4" key="1">
    <citation type="submission" date="2017-11" db="EMBL/GenBank/DDBJ databases">
        <title>Genome sequence of Entomoplasma freundtii BARC 318 (ATCC 51999).</title>
        <authorList>
            <person name="Lo W.-S."/>
            <person name="Gasparich G.E."/>
            <person name="Kuo C.-H."/>
        </authorList>
    </citation>
    <scope>NUCLEOTIDE SEQUENCE [LARGE SCALE GENOMIC DNA]</scope>
    <source>
        <strain evidence="3 4">BARC 318</strain>
    </source>
</reference>
<sequence length="917" mass="108680">MTKMWKIGTNVETYLVDARKMFSKLGLEKFKIYKNDYGNGFMIQAPNKPSIFTTLDKSESTISQLFTCLISLGIIEIENKQICLEKRDSFFNSDFLYRFNSELRNTTNFDEVIVHYLDGPEFNKKLSWYRDNLQKIKYDNFDEEDLETPFTIFNEQNFLTTFFISVLNKITPFSDRNLKNCFNLDKKDFEKAKQYYENILTPSFFSKRQISFQILKRQAILFLFEDEDIYAKIMSEGTTPRLNRIIVKKNESDKYKRQVFNLKDKLKQTKNPTPNLIVAEIVSFGSLIENSISQNQSFKVPIYQRHYKWGSEDIKKLFNDILGISKKQKQYHFMGNLVVNWPKDDLGISVNKKPMKIIDGQQRFTSLLIILKALYDVLRERDIEPDPFINQLFVLNETRNSNKMTFIFEHLNYNHDFQDYKFLMISKFNEIDINKSTIYRNYQTIKNVFNENDGLSDQELFDFTESLLSKIYFTLTKDTSQDEFAMFENMNTHKVELDTIELIKNLILMYVDDATLSIHEDKLGELFDNLILKKFEDKKSINDGKINSFIATYVKSYRSVLVDGEDDVLREKIIRAKNNKNELYEIFKLILLREIKILSNNTNRLTFDTYGKLIKNLSWNIDLFLEMTESKLFLETSSFLYNIGDILFMFGTRNIYNALVMTLIKQYLDSNTRKINDLNKLRELLFEIENYEVRFQTVLYRGQSMSESMDRILTQVIDKGLNLTKENLHECFNNKRLVSTLTLPVDNIFEKYLVMPIEADKLVTKLIFRVNYFLDNHCSMSIRENHRYSCPISPSREHIMPQKYNEWEKDLRLAIPELSKDRMKAEHLEHVALLGNALILNKNLNSEASNANWQKKIQIYKRDSNVLNMPQYKGYTLKKVDYKKEILLDLESINQWDFDTISKRTHQLKDIILDIYK</sequence>
<dbReference type="InterPro" id="IPR011089">
    <property type="entry name" value="GmrSD_C"/>
</dbReference>
<dbReference type="RefSeq" id="WP_100609257.1">
    <property type="nucleotide sequence ID" value="NZ_CP024962.1"/>
</dbReference>
<dbReference type="PANTHER" id="PTHR35149">
    <property type="entry name" value="SLL5132 PROTEIN"/>
    <property type="match status" value="1"/>
</dbReference>
<gene>
    <name evidence="3" type="ORF">EFREU_v1c02800</name>
</gene>
<organism evidence="3 4">
    <name type="scientific">Entomoplasma freundtii</name>
    <dbReference type="NCBI Taxonomy" id="74700"/>
    <lineage>
        <taxon>Bacteria</taxon>
        <taxon>Bacillati</taxon>
        <taxon>Mycoplasmatota</taxon>
        <taxon>Mollicutes</taxon>
        <taxon>Entomoplasmatales</taxon>
        <taxon>Entomoplasmataceae</taxon>
        <taxon>Entomoplasma</taxon>
    </lineage>
</organism>
<dbReference type="Pfam" id="PF03235">
    <property type="entry name" value="GmrSD_N"/>
    <property type="match status" value="1"/>
</dbReference>
<feature type="domain" description="GmrSD restriction endonucleases N-terminal" evidence="1">
    <location>
        <begin position="292"/>
        <end position="507"/>
    </location>
</feature>
<evidence type="ECO:0000313" key="4">
    <source>
        <dbReference type="Proteomes" id="UP000232222"/>
    </source>
</evidence>